<dbReference type="InterPro" id="IPR044665">
    <property type="entry name" value="E_coli_cyclophilin_A-like"/>
</dbReference>
<evidence type="ECO:0000256" key="5">
    <source>
        <dbReference type="RuleBase" id="RU363019"/>
    </source>
</evidence>
<dbReference type="eggNOG" id="COG0652">
    <property type="taxonomic scope" value="Bacteria"/>
</dbReference>
<dbReference type="PIRSF" id="PIRSF001467">
    <property type="entry name" value="Peptidylpro_ismrse"/>
    <property type="match status" value="1"/>
</dbReference>
<dbReference type="RefSeq" id="WP_015751678.1">
    <property type="nucleotide sequence ID" value="NC_013223.1"/>
</dbReference>
<dbReference type="InterPro" id="IPR024936">
    <property type="entry name" value="Cyclophilin-type_PPIase"/>
</dbReference>
<dbReference type="PROSITE" id="PS00170">
    <property type="entry name" value="CSA_PPIASE_1"/>
    <property type="match status" value="1"/>
</dbReference>
<dbReference type="PANTHER" id="PTHR43246">
    <property type="entry name" value="PEPTIDYL-PROLYL CIS-TRANS ISOMERASE CYP38, CHLOROPLASTIC"/>
    <property type="match status" value="1"/>
</dbReference>
<accession>C8X1V9</accession>
<evidence type="ECO:0000256" key="4">
    <source>
        <dbReference type="ARBA" id="ARBA00023235"/>
    </source>
</evidence>
<sequence>MDSIHVLLETSEGDMLAVLYPEAAPKTVANFLAYVDEGHYNETLFHRIVRGFVVQGGGYDRFWVKKPVKEPVPNEAHNGLSNRKGTLAMARTPEKDSARDEFFINAADNTALDHRDETDEGFGYSVFGELVEGFDVLKKINWKVVKARPDFPEAPQEEVVLYSVQRFA</sequence>
<dbReference type="PRINTS" id="PR00153">
    <property type="entry name" value="CSAPPISMRASE"/>
</dbReference>
<dbReference type="STRING" id="485915.Dret_1243"/>
<dbReference type="Pfam" id="PF00160">
    <property type="entry name" value="Pro_isomerase"/>
    <property type="match status" value="1"/>
</dbReference>
<dbReference type="InterPro" id="IPR020892">
    <property type="entry name" value="Cyclophilin-type_PPIase_CS"/>
</dbReference>
<dbReference type="Proteomes" id="UP000001052">
    <property type="component" value="Chromosome"/>
</dbReference>
<dbReference type="Gene3D" id="2.40.100.10">
    <property type="entry name" value="Cyclophilin-like"/>
    <property type="match status" value="1"/>
</dbReference>
<keyword evidence="4 5" id="KW-0413">Isomerase</keyword>
<dbReference type="AlphaFoldDB" id="C8X1V9"/>
<keyword evidence="8" id="KW-1185">Reference proteome</keyword>
<reference evidence="7 8" key="2">
    <citation type="journal article" date="2010" name="Stand. Genomic Sci.">
        <title>Complete genome sequence of Desulfohalobium retbaense type strain (HR(100)).</title>
        <authorList>
            <person name="Spring S."/>
            <person name="Nolan M."/>
            <person name="Lapidus A."/>
            <person name="Glavina Del Rio T."/>
            <person name="Copeland A."/>
            <person name="Tice H."/>
            <person name="Cheng J.F."/>
            <person name="Lucas S."/>
            <person name="Land M."/>
            <person name="Chen F."/>
            <person name="Bruce D."/>
            <person name="Goodwin L."/>
            <person name="Pitluck S."/>
            <person name="Ivanova N."/>
            <person name="Mavromatis K."/>
            <person name="Mikhailova N."/>
            <person name="Pati A."/>
            <person name="Chen A."/>
            <person name="Palaniappan K."/>
            <person name="Hauser L."/>
            <person name="Chang Y.J."/>
            <person name="Jeffries C.D."/>
            <person name="Munk C."/>
            <person name="Kiss H."/>
            <person name="Chain P."/>
            <person name="Han C."/>
            <person name="Brettin T."/>
            <person name="Detter J.C."/>
            <person name="Schuler E."/>
            <person name="Goker M."/>
            <person name="Rohde M."/>
            <person name="Bristow J."/>
            <person name="Eisen J.A."/>
            <person name="Markowitz V."/>
            <person name="Hugenholtz P."/>
            <person name="Kyrpides N.C."/>
            <person name="Klenk H.P."/>
        </authorList>
    </citation>
    <scope>NUCLEOTIDE SEQUENCE [LARGE SCALE GENOMIC DNA]</scope>
    <source>
        <strain evidence="7 8">DSM 5692</strain>
    </source>
</reference>
<dbReference type="SUPFAM" id="SSF50891">
    <property type="entry name" value="Cyclophilin-like"/>
    <property type="match status" value="1"/>
</dbReference>
<evidence type="ECO:0000313" key="7">
    <source>
        <dbReference type="EMBL" id="ACV68531.1"/>
    </source>
</evidence>
<organism evidence="7 8">
    <name type="scientific">Desulfohalobium retbaense (strain ATCC 49708 / DSM 5692 / JCM 16813 / HR100)</name>
    <dbReference type="NCBI Taxonomy" id="485915"/>
    <lineage>
        <taxon>Bacteria</taxon>
        <taxon>Pseudomonadati</taxon>
        <taxon>Thermodesulfobacteriota</taxon>
        <taxon>Desulfovibrionia</taxon>
        <taxon>Desulfovibrionales</taxon>
        <taxon>Desulfohalobiaceae</taxon>
        <taxon>Desulfohalobium</taxon>
    </lineage>
</organism>
<evidence type="ECO:0000256" key="3">
    <source>
        <dbReference type="ARBA" id="ARBA00023110"/>
    </source>
</evidence>
<dbReference type="OrthoDB" id="9807797at2"/>
<proteinExistence type="inferred from homology"/>
<dbReference type="EC" id="5.2.1.8" evidence="5"/>
<dbReference type="PROSITE" id="PS50072">
    <property type="entry name" value="CSA_PPIASE_2"/>
    <property type="match status" value="1"/>
</dbReference>
<feature type="domain" description="PPIase cyclophilin-type" evidence="6">
    <location>
        <begin position="13"/>
        <end position="166"/>
    </location>
</feature>
<gene>
    <name evidence="7" type="ordered locus">Dret_1243</name>
</gene>
<keyword evidence="3 5" id="KW-0697">Rotamase</keyword>
<name>C8X1V9_DESRD</name>
<dbReference type="GO" id="GO:0003755">
    <property type="term" value="F:peptidyl-prolyl cis-trans isomerase activity"/>
    <property type="evidence" value="ECO:0007669"/>
    <property type="project" value="UniProtKB-UniRule"/>
</dbReference>
<evidence type="ECO:0000259" key="6">
    <source>
        <dbReference type="PROSITE" id="PS50072"/>
    </source>
</evidence>
<protein>
    <recommendedName>
        <fullName evidence="5">Peptidyl-prolyl cis-trans isomerase</fullName>
        <shortName evidence="5">PPIase</shortName>
        <ecNumber evidence="5">5.2.1.8</ecNumber>
    </recommendedName>
</protein>
<comment type="function">
    <text evidence="1 5">PPIases accelerate the folding of proteins. It catalyzes the cis-trans isomerization of proline imidic peptide bonds in oligopeptides.</text>
</comment>
<reference evidence="8" key="1">
    <citation type="submission" date="2009-09" db="EMBL/GenBank/DDBJ databases">
        <title>The complete chromosome of Desulfohalobium retbaense DSM 5692.</title>
        <authorList>
            <consortium name="US DOE Joint Genome Institute (JGI-PGF)"/>
            <person name="Lucas S."/>
            <person name="Copeland A."/>
            <person name="Lapidus A."/>
            <person name="Glavina del Rio T."/>
            <person name="Dalin E."/>
            <person name="Tice H."/>
            <person name="Bruce D."/>
            <person name="Goodwin L."/>
            <person name="Pitluck S."/>
            <person name="Kyrpides N."/>
            <person name="Mavromatis K."/>
            <person name="Ivanova N."/>
            <person name="Mikhailova N."/>
            <person name="Munk A.C."/>
            <person name="Brettin T."/>
            <person name="Detter J.C."/>
            <person name="Han C."/>
            <person name="Tapia R."/>
            <person name="Larimer F."/>
            <person name="Land M."/>
            <person name="Hauser L."/>
            <person name="Markowitz V."/>
            <person name="Cheng J.-F."/>
            <person name="Hugenholtz P."/>
            <person name="Woyke T."/>
            <person name="Wu D."/>
            <person name="Spring S."/>
            <person name="Klenk H.-P."/>
            <person name="Eisen J.A."/>
        </authorList>
    </citation>
    <scope>NUCLEOTIDE SEQUENCE [LARGE SCALE GENOMIC DNA]</scope>
    <source>
        <strain evidence="8">DSM 5692</strain>
    </source>
</reference>
<dbReference type="HOGENOM" id="CLU_012062_16_9_7"/>
<dbReference type="InterPro" id="IPR002130">
    <property type="entry name" value="Cyclophilin-type_PPIase_dom"/>
</dbReference>
<evidence type="ECO:0000256" key="2">
    <source>
        <dbReference type="ARBA" id="ARBA00007365"/>
    </source>
</evidence>
<dbReference type="InterPro" id="IPR029000">
    <property type="entry name" value="Cyclophilin-like_dom_sf"/>
</dbReference>
<evidence type="ECO:0000313" key="8">
    <source>
        <dbReference type="Proteomes" id="UP000001052"/>
    </source>
</evidence>
<dbReference type="EMBL" id="CP001734">
    <property type="protein sequence ID" value="ACV68531.1"/>
    <property type="molecule type" value="Genomic_DNA"/>
</dbReference>
<comment type="similarity">
    <text evidence="2 5">Belongs to the cyclophilin-type PPIase family.</text>
</comment>
<dbReference type="GO" id="GO:0006457">
    <property type="term" value="P:protein folding"/>
    <property type="evidence" value="ECO:0007669"/>
    <property type="project" value="InterPro"/>
</dbReference>
<evidence type="ECO:0000256" key="1">
    <source>
        <dbReference type="ARBA" id="ARBA00002388"/>
    </source>
</evidence>
<comment type="catalytic activity">
    <reaction evidence="5">
        <text>[protein]-peptidylproline (omega=180) = [protein]-peptidylproline (omega=0)</text>
        <dbReference type="Rhea" id="RHEA:16237"/>
        <dbReference type="Rhea" id="RHEA-COMP:10747"/>
        <dbReference type="Rhea" id="RHEA-COMP:10748"/>
        <dbReference type="ChEBI" id="CHEBI:83833"/>
        <dbReference type="ChEBI" id="CHEBI:83834"/>
        <dbReference type="EC" id="5.2.1.8"/>
    </reaction>
</comment>
<dbReference type="KEGG" id="drt:Dret_1243"/>